<dbReference type="GO" id="GO:0005634">
    <property type="term" value="C:nucleus"/>
    <property type="evidence" value="ECO:0007669"/>
    <property type="project" value="UniProtKB-SubCell"/>
</dbReference>
<dbReference type="Proteomes" id="UP001153954">
    <property type="component" value="Unassembled WGS sequence"/>
</dbReference>
<name>A0AAU9UTP1_EUPED</name>
<dbReference type="SUPFAM" id="SSF46689">
    <property type="entry name" value="Homeodomain-like"/>
    <property type="match status" value="1"/>
</dbReference>
<comment type="subcellular location">
    <subcellularLocation>
        <location evidence="1">Nucleus</location>
    </subcellularLocation>
</comment>
<comment type="caution">
    <text evidence="2">The sequence shown here is derived from an EMBL/GenBank/DDBJ whole genome shotgun (WGS) entry which is preliminary data.</text>
</comment>
<evidence type="ECO:0000313" key="3">
    <source>
        <dbReference type="Proteomes" id="UP001153954"/>
    </source>
</evidence>
<dbReference type="EMBL" id="CAKOGL010000022">
    <property type="protein sequence ID" value="CAH2100205.1"/>
    <property type="molecule type" value="Genomic_DNA"/>
</dbReference>
<dbReference type="AlphaFoldDB" id="A0AAU9UTP1"/>
<evidence type="ECO:0000256" key="1">
    <source>
        <dbReference type="ARBA" id="ARBA00004123"/>
    </source>
</evidence>
<dbReference type="InterPro" id="IPR009057">
    <property type="entry name" value="Homeodomain-like_sf"/>
</dbReference>
<gene>
    <name evidence="2" type="ORF">EEDITHA_LOCUS15099</name>
</gene>
<reference evidence="2" key="1">
    <citation type="submission" date="2022-03" db="EMBL/GenBank/DDBJ databases">
        <authorList>
            <person name="Tunstrom K."/>
        </authorList>
    </citation>
    <scope>NUCLEOTIDE SEQUENCE</scope>
</reference>
<proteinExistence type="predicted"/>
<keyword evidence="3" id="KW-1185">Reference proteome</keyword>
<accession>A0AAU9UTP1</accession>
<dbReference type="InterPro" id="IPR036388">
    <property type="entry name" value="WH-like_DNA-bd_sf"/>
</dbReference>
<dbReference type="Gene3D" id="1.10.10.10">
    <property type="entry name" value="Winged helix-like DNA-binding domain superfamily/Winged helix DNA-binding domain"/>
    <property type="match status" value="1"/>
</dbReference>
<protein>
    <submittedName>
        <fullName evidence="2">Uncharacterized protein</fullName>
    </submittedName>
</protein>
<organism evidence="2 3">
    <name type="scientific">Euphydryas editha</name>
    <name type="common">Edith's checkerspot</name>
    <dbReference type="NCBI Taxonomy" id="104508"/>
    <lineage>
        <taxon>Eukaryota</taxon>
        <taxon>Metazoa</taxon>
        <taxon>Ecdysozoa</taxon>
        <taxon>Arthropoda</taxon>
        <taxon>Hexapoda</taxon>
        <taxon>Insecta</taxon>
        <taxon>Pterygota</taxon>
        <taxon>Neoptera</taxon>
        <taxon>Endopterygota</taxon>
        <taxon>Lepidoptera</taxon>
        <taxon>Glossata</taxon>
        <taxon>Ditrysia</taxon>
        <taxon>Papilionoidea</taxon>
        <taxon>Nymphalidae</taxon>
        <taxon>Nymphalinae</taxon>
        <taxon>Euphydryas</taxon>
    </lineage>
</organism>
<dbReference type="Pfam" id="PF13551">
    <property type="entry name" value="HTH_29"/>
    <property type="match status" value="1"/>
</dbReference>
<sequence length="195" mass="21830">MVDKVIKASKIIALLEEGCSQCFVAQRLNVSRSTVQRTWQRYQETGSVKRRPGSGRKTCTEPRDDRFLVSQALRNRKSSYVDLKNTLEEVRSMCKLVYGRSGGGFSLLIYTVIARHAALNYSVDIELPGLASLEIVCHGLMKTGIGYCSPMKPGYLCMVKTDVGECYVDEENALQRHVLKKSHLMEGALLCFGQE</sequence>
<evidence type="ECO:0000313" key="2">
    <source>
        <dbReference type="EMBL" id="CAH2100205.1"/>
    </source>
</evidence>